<evidence type="ECO:0000256" key="9">
    <source>
        <dbReference type="ARBA" id="ARBA00042582"/>
    </source>
</evidence>
<dbReference type="GO" id="GO:0005739">
    <property type="term" value="C:mitochondrion"/>
    <property type="evidence" value="ECO:0007669"/>
    <property type="project" value="UniProtKB-SubCell"/>
</dbReference>
<comment type="similarity">
    <text evidence="2 10">Belongs to the universal ribosomal protein uL16 family.</text>
</comment>
<evidence type="ECO:0000313" key="11">
    <source>
        <dbReference type="EMBL" id="RHN44983.1"/>
    </source>
</evidence>
<keyword evidence="5" id="KW-0496">Mitochondrion</keyword>
<dbReference type="PRINTS" id="PR00060">
    <property type="entry name" value="RIBOSOMALL16"/>
</dbReference>
<sequence>MVIRGCKPDGTKLGFGRYGTQSCRAGRLSYRATEAARRAIIGHFHRAMSGQFRKNGKIWVRVFADIPITGSESKKRMIDFTICVILFVGDALFIEKLAR</sequence>
<dbReference type="GO" id="GO:0019843">
    <property type="term" value="F:rRNA binding"/>
    <property type="evidence" value="ECO:0007669"/>
    <property type="project" value="InterPro"/>
</dbReference>
<accession>A0A396GWW2</accession>
<dbReference type="InterPro" id="IPR016180">
    <property type="entry name" value="Ribosomal_uL16_dom"/>
</dbReference>
<dbReference type="PANTHER" id="PTHR12220:SF24">
    <property type="entry name" value="LARGE RIBOSOMAL SUBUNIT PROTEIN UL16M"/>
    <property type="match status" value="1"/>
</dbReference>
<dbReference type="GO" id="GO:0006412">
    <property type="term" value="P:translation"/>
    <property type="evidence" value="ECO:0007669"/>
    <property type="project" value="InterPro"/>
</dbReference>
<comment type="subcellular location">
    <subcellularLocation>
        <location evidence="1">Mitochondrion</location>
    </subcellularLocation>
</comment>
<dbReference type="InterPro" id="IPR036920">
    <property type="entry name" value="Ribosomal_uL16_sf"/>
</dbReference>
<keyword evidence="6 10" id="KW-0687">Ribonucleoprotein</keyword>
<dbReference type="AlphaFoldDB" id="A0A396GWW2"/>
<evidence type="ECO:0000256" key="8">
    <source>
        <dbReference type="ARBA" id="ARBA00035526"/>
    </source>
</evidence>
<dbReference type="GO" id="GO:0005840">
    <property type="term" value="C:ribosome"/>
    <property type="evidence" value="ECO:0007669"/>
    <property type="project" value="UniProtKB-KW"/>
</dbReference>
<dbReference type="GO" id="GO:1990904">
    <property type="term" value="C:ribonucleoprotein complex"/>
    <property type="evidence" value="ECO:0007669"/>
    <property type="project" value="UniProtKB-KW"/>
</dbReference>
<dbReference type="EMBL" id="PSQE01000007">
    <property type="protein sequence ID" value="RHN44983.1"/>
    <property type="molecule type" value="Genomic_DNA"/>
</dbReference>
<dbReference type="InterPro" id="IPR000114">
    <property type="entry name" value="Ribosomal_uL16_bact-type"/>
</dbReference>
<evidence type="ECO:0000256" key="2">
    <source>
        <dbReference type="ARBA" id="ARBA00008931"/>
    </source>
</evidence>
<evidence type="ECO:0000256" key="1">
    <source>
        <dbReference type="ARBA" id="ARBA00004173"/>
    </source>
</evidence>
<evidence type="ECO:0000256" key="5">
    <source>
        <dbReference type="ARBA" id="ARBA00023128"/>
    </source>
</evidence>
<dbReference type="InterPro" id="IPR020798">
    <property type="entry name" value="Ribosomal_uL16_CS"/>
</dbReference>
<dbReference type="Gramene" id="rna39173">
    <property type="protein sequence ID" value="RHN44983.1"/>
    <property type="gene ID" value="gene39173"/>
</dbReference>
<protein>
    <recommendedName>
        <fullName evidence="7">Large ribosomal subunit protein uL16m</fullName>
    </recommendedName>
    <alternativeName>
        <fullName evidence="8">50S ribosomal protein L16, chloroplastic</fullName>
    </alternativeName>
    <alternativeName>
        <fullName evidence="9">60S ribosomal protein L16, mitochondrial</fullName>
    </alternativeName>
</protein>
<dbReference type="PROSITE" id="PS00586">
    <property type="entry name" value="RIBOSOMAL_L16_1"/>
    <property type="match status" value="1"/>
</dbReference>
<dbReference type="Proteomes" id="UP000265566">
    <property type="component" value="Chromosome 7"/>
</dbReference>
<dbReference type="CDD" id="cd01433">
    <property type="entry name" value="Ribosomal_L16_L10e"/>
    <property type="match status" value="1"/>
</dbReference>
<dbReference type="PANTHER" id="PTHR12220">
    <property type="entry name" value="50S/60S RIBOSOMAL PROTEIN L16"/>
    <property type="match status" value="1"/>
</dbReference>
<keyword evidence="4 10" id="KW-0689">Ribosomal protein</keyword>
<gene>
    <name evidence="11" type="ORF">MtrunA17_Chr7g0225331</name>
</gene>
<reference evidence="11" key="1">
    <citation type="journal article" date="2018" name="Nat. Plants">
        <title>Whole-genome landscape of Medicago truncatula symbiotic genes.</title>
        <authorList>
            <person name="Pecrix Y."/>
            <person name="Gamas P."/>
            <person name="Carrere S."/>
        </authorList>
    </citation>
    <scope>NUCLEOTIDE SEQUENCE</scope>
    <source>
        <tissue evidence="11">Leaves</tissue>
    </source>
</reference>
<evidence type="ECO:0000256" key="3">
    <source>
        <dbReference type="ARBA" id="ARBA00022640"/>
    </source>
</evidence>
<evidence type="ECO:0000256" key="7">
    <source>
        <dbReference type="ARBA" id="ARBA00035302"/>
    </source>
</evidence>
<evidence type="ECO:0000256" key="10">
    <source>
        <dbReference type="RuleBase" id="RU004413"/>
    </source>
</evidence>
<comment type="caution">
    <text evidence="11">The sequence shown here is derived from an EMBL/GenBank/DDBJ whole genome shotgun (WGS) entry which is preliminary data.</text>
</comment>
<dbReference type="Pfam" id="PF00252">
    <property type="entry name" value="Ribosomal_L16"/>
    <property type="match status" value="1"/>
</dbReference>
<proteinExistence type="inferred from homology"/>
<evidence type="ECO:0000256" key="6">
    <source>
        <dbReference type="ARBA" id="ARBA00023274"/>
    </source>
</evidence>
<dbReference type="InterPro" id="IPR047873">
    <property type="entry name" value="Ribosomal_uL16"/>
</dbReference>
<name>A0A396GWW2_MEDTR</name>
<evidence type="ECO:0000256" key="4">
    <source>
        <dbReference type="ARBA" id="ARBA00022980"/>
    </source>
</evidence>
<dbReference type="GO" id="GO:0003735">
    <property type="term" value="F:structural constituent of ribosome"/>
    <property type="evidence" value="ECO:0007669"/>
    <property type="project" value="InterPro"/>
</dbReference>
<dbReference type="SUPFAM" id="SSF54686">
    <property type="entry name" value="Ribosomal protein L16p/L10e"/>
    <property type="match status" value="1"/>
</dbReference>
<keyword evidence="3" id="KW-0934">Plastid</keyword>
<dbReference type="Gene3D" id="3.90.1170.10">
    <property type="entry name" value="Ribosomal protein L10e/L16"/>
    <property type="match status" value="1"/>
</dbReference>
<organism evidence="11">
    <name type="scientific">Medicago truncatula</name>
    <name type="common">Barrel medic</name>
    <name type="synonym">Medicago tribuloides</name>
    <dbReference type="NCBI Taxonomy" id="3880"/>
    <lineage>
        <taxon>Eukaryota</taxon>
        <taxon>Viridiplantae</taxon>
        <taxon>Streptophyta</taxon>
        <taxon>Embryophyta</taxon>
        <taxon>Tracheophyta</taxon>
        <taxon>Spermatophyta</taxon>
        <taxon>Magnoliopsida</taxon>
        <taxon>eudicotyledons</taxon>
        <taxon>Gunneridae</taxon>
        <taxon>Pentapetalae</taxon>
        <taxon>rosids</taxon>
        <taxon>fabids</taxon>
        <taxon>Fabales</taxon>
        <taxon>Fabaceae</taxon>
        <taxon>Papilionoideae</taxon>
        <taxon>50 kb inversion clade</taxon>
        <taxon>NPAAA clade</taxon>
        <taxon>Hologalegina</taxon>
        <taxon>IRL clade</taxon>
        <taxon>Trifolieae</taxon>
        <taxon>Medicago</taxon>
    </lineage>
</organism>